<proteinExistence type="predicted"/>
<protein>
    <submittedName>
        <fullName evidence="1">Uncharacterized protein</fullName>
    </submittedName>
</protein>
<reference evidence="1 2" key="1">
    <citation type="submission" date="2022-06" db="EMBL/GenBank/DDBJ databases">
        <title>Genomic Encyclopedia of Archaeal and Bacterial Type Strains, Phase II (KMG-II): from individual species to whole genera.</title>
        <authorList>
            <person name="Goeker M."/>
        </authorList>
    </citation>
    <scope>NUCLEOTIDE SEQUENCE [LARGE SCALE GENOMIC DNA]</scope>
    <source>
        <strain evidence="1 2">DSM 44255</strain>
    </source>
</reference>
<evidence type="ECO:0000313" key="2">
    <source>
        <dbReference type="Proteomes" id="UP001205185"/>
    </source>
</evidence>
<accession>A0ABT1I984</accession>
<sequence length="823" mass="90563">MHGIAVPGALTVERAGRIRDLIAAVVCRLLDSPSAWDHLDRVAEMLLWSLGRFSNTPLPGSLTCVNAVDGTEPDHIRDLRRALAESLLRLAHTRFQTNLSLWAHKIKSGWGRRSHSLGRDIPSGLAYRSRPSLLYSDDADWAADLAAKHKNHSPALADAFHELAQRLSTPPPEAPVGPTVDPTQIEKFVAVQRDLFDRAFAGEVSVFAQLVANMQFDPDTLRGELWSSWRVAEMPAARIWSGDKDWIVRFRHAATTYLREEHDHHEDWLGHGTTNRALAAMVAFTSLHDPDHAADTDHSATAWTDIPDNRWANWVGVILDQADRFNHTHHKLDGALLARAAQHAFGELADVLRTLVARQLEQGRTVRLPQLPSSVMPILADLARTTADQLLAATSDTPDDQPPQWNTALASWQNLVQQPLQAHDPATLALATRLVAERSGPAEGPSQQLAVTAATSMLAANPAAHWPDLHPLLAADPDFASRFALHSADYLRRGALLTELNETQLIDAYHWLTNSSNSEIDLISAGAHAVTPEEEVHFFRSDILSALAKRGTADAVHRLAELARANPTMLALQAQLHQARRNAQAAITTHLPPDQVSQLLADPRRRVINTAAQAVPVILEALQAVQDDLPSHSNLLWDRDGTKPETDQDSTKIDTWRPKSEGALSAYLAHELRLRLAHTPVVINREVVILPTDAGDSGERPDIKVDFVPHKGSTGGIISIPLEIKGAWHEKTLTSQATQLAPYCATLGTDHGIYLVGWFPIAQWTSPIPSEKVRRNDASKHTSAKALLDTLVEQAASILLETRTSTHPLVLTIRRQAPRRTDE</sequence>
<name>A0ABT1I984_9PSEU</name>
<dbReference type="Proteomes" id="UP001205185">
    <property type="component" value="Unassembled WGS sequence"/>
</dbReference>
<dbReference type="EMBL" id="JAMTCO010000004">
    <property type="protein sequence ID" value="MCP2269204.1"/>
    <property type="molecule type" value="Genomic_DNA"/>
</dbReference>
<gene>
    <name evidence="1" type="ORF">LV75_001692</name>
</gene>
<evidence type="ECO:0000313" key="1">
    <source>
        <dbReference type="EMBL" id="MCP2269204.1"/>
    </source>
</evidence>
<dbReference type="RefSeq" id="WP_253886214.1">
    <property type="nucleotide sequence ID" value="NZ_BAAAVB010000004.1"/>
</dbReference>
<organism evidence="1 2">
    <name type="scientific">Actinokineospora diospyrosa</name>
    <dbReference type="NCBI Taxonomy" id="103728"/>
    <lineage>
        <taxon>Bacteria</taxon>
        <taxon>Bacillati</taxon>
        <taxon>Actinomycetota</taxon>
        <taxon>Actinomycetes</taxon>
        <taxon>Pseudonocardiales</taxon>
        <taxon>Pseudonocardiaceae</taxon>
        <taxon>Actinokineospora</taxon>
    </lineage>
</organism>
<keyword evidence="2" id="KW-1185">Reference proteome</keyword>
<comment type="caution">
    <text evidence="1">The sequence shown here is derived from an EMBL/GenBank/DDBJ whole genome shotgun (WGS) entry which is preliminary data.</text>
</comment>